<evidence type="ECO:0000256" key="1">
    <source>
        <dbReference type="SAM" id="SignalP"/>
    </source>
</evidence>
<dbReference type="InterPro" id="IPR057708">
    <property type="entry name" value="DUF7948"/>
</dbReference>
<dbReference type="SUPFAM" id="SSF63829">
    <property type="entry name" value="Calcium-dependent phosphotriesterase"/>
    <property type="match status" value="1"/>
</dbReference>
<reference evidence="3 4" key="1">
    <citation type="submission" date="2018-07" db="EMBL/GenBank/DDBJ databases">
        <title>Genomic Encyclopedia of Type Strains, Phase IV (KMG-IV): sequencing the most valuable type-strain genomes for metagenomic binning, comparative biology and taxonomic classification.</title>
        <authorList>
            <person name="Goeker M."/>
        </authorList>
    </citation>
    <scope>NUCLEOTIDE SEQUENCE [LARGE SCALE GENOMIC DNA]</scope>
    <source>
        <strain evidence="3 4">DSM 21410</strain>
    </source>
</reference>
<evidence type="ECO:0000313" key="4">
    <source>
        <dbReference type="Proteomes" id="UP000253517"/>
    </source>
</evidence>
<dbReference type="InterPro" id="IPR052918">
    <property type="entry name" value="Motility_Chemotaxis_Reg"/>
</dbReference>
<comment type="caution">
    <text evidence="3">The sequence shown here is derived from an EMBL/GenBank/DDBJ whole genome shotgun (WGS) entry which is preliminary data.</text>
</comment>
<sequence length="1157" mass="125388">MEVRARRIFACIATALSMFLSSGQSAEILSDADIHIMRDEGQYNSGIKRPTPVYYIRHAGALMEISSTEWRWYYAADSQATSLAVSSLKFKGALQGSKLEEVGQGSYFERHYTVHDDGRPIYSVRKLRVCNLYAGIDLEMVPGQSGLRYEFIAQPGADLSAIQMEFSSDLSVELTPEGSYKAKSSRISFTDEIPYIVLPDGSKMAGRFSKKGQSLTFDFRPAADLFSRLDRPFIIDPQIVWSTYYTGQGSDGLLANTIDSSRNIIAVGSVSSIFSANLSTPGSHQPQPGGGTDAIIVKFDRCGRRLWATYYGGTILDFTTGVAADPINNIYVAGQTTSNNQIATAGSHQPAIGGQSDLFLVKFNENGQRLWATYYGGMQIEQSASVAVNYTGTRVVLYGTTNSNNNISTPGSHQPTLAGQQDAFFAIFDSSGTRLSASYFGGTQAETSGKITFDSNDCFYFCGSTNSTANIASTGAYQTTLPGTQAGFFAKFTTNGARIFSSYYGGTGTDQLFGIAVRNQHLYIAGNTNSPNNIATPGSFTPTLPPGGAGFLVRFDTSGTTRHWGTYYGGNNSSMVDLATDITGNVFFAGTTSANNLATPGSQFPNQIGLQDIIIGRFEINGTRTWASYYGGTGNDDQPSITFGLNNTVILSCRTFTLGSQLGIFGFQNSPQGPSSGALARFFATPLHLEIRAVSKTSLCPEEIFTVAFIGGGFGAPTTVFAELSDQNFSFASPTLIGQIPNYSTGGSSITCQIPITVGSGQYLIRIRSQNPVFSSIHYCDTLQVLADGQLSLLSAKDTLCPDDWDTLTIANYSSGSITWYFNGNTIPGANQPVLPANQPGNYYAQVLSNSCLLTTDTVVLHQGVQDSITWSGFPDLCVNSPSITFNQASPPGGTYSGPGVTGNTFDPSIAGVGKHPIEYFYVSPVGSCVSISYDTIEVFPTYSQTLTGSLCTGETLTLPDGQVVSQTGIYTVNLLSEQGCDSILVYIITVTPPSGQLLPPDTNLCPGQTLTLDPGLFASYLWNTGDTTRTITVSERGFYSVIVRDDLGCIYTDSILISFDCFPVIFVPNAFSPNDDRRNDRFRVSISQYITYFEMIIFNRWGEVVFQTYTADFEWDGTYRGQKLPQGQYPYRIIYEYEINGSRHRKQEYGTLTILR</sequence>
<evidence type="ECO:0000313" key="3">
    <source>
        <dbReference type="EMBL" id="RCX05076.1"/>
    </source>
</evidence>
<keyword evidence="1" id="KW-0732">Signal</keyword>
<dbReference type="EMBL" id="QPJS01000001">
    <property type="protein sequence ID" value="RCX05076.1"/>
    <property type="molecule type" value="Genomic_DNA"/>
</dbReference>
<organism evidence="3 4">
    <name type="scientific">Schleiferia thermophila</name>
    <dbReference type="NCBI Taxonomy" id="884107"/>
    <lineage>
        <taxon>Bacteria</taxon>
        <taxon>Pseudomonadati</taxon>
        <taxon>Bacteroidota</taxon>
        <taxon>Flavobacteriia</taxon>
        <taxon>Flavobacteriales</taxon>
        <taxon>Schleiferiaceae</taxon>
        <taxon>Schleiferia</taxon>
    </lineage>
</organism>
<dbReference type="PANTHER" id="PTHR35580">
    <property type="entry name" value="CELL SURFACE GLYCOPROTEIN (S-LAYER PROTEIN)-LIKE PROTEIN"/>
    <property type="match status" value="1"/>
</dbReference>
<keyword evidence="4" id="KW-1185">Reference proteome</keyword>
<feature type="signal peptide" evidence="1">
    <location>
        <begin position="1"/>
        <end position="26"/>
    </location>
</feature>
<dbReference type="InterPro" id="IPR010620">
    <property type="entry name" value="SBBP_repeat"/>
</dbReference>
<proteinExistence type="predicted"/>
<dbReference type="NCBIfam" id="TIGR04131">
    <property type="entry name" value="Bac_Flav_CTERM"/>
    <property type="match status" value="1"/>
</dbReference>
<dbReference type="Pfam" id="PF13585">
    <property type="entry name" value="CHU_C"/>
    <property type="match status" value="1"/>
</dbReference>
<gene>
    <name evidence="3" type="ORF">DES35_101356</name>
</gene>
<dbReference type="RefSeq" id="WP_114365625.1">
    <property type="nucleotide sequence ID" value="NZ_BHZF01000001.1"/>
</dbReference>
<dbReference type="Pfam" id="PF25778">
    <property type="entry name" value="DUF7948"/>
    <property type="match status" value="1"/>
</dbReference>
<accession>A0A369A9U4</accession>
<evidence type="ECO:0000259" key="2">
    <source>
        <dbReference type="Pfam" id="PF25778"/>
    </source>
</evidence>
<dbReference type="Pfam" id="PF06739">
    <property type="entry name" value="SBBP"/>
    <property type="match status" value="1"/>
</dbReference>
<dbReference type="AlphaFoldDB" id="A0A369A9U4"/>
<dbReference type="Proteomes" id="UP000253517">
    <property type="component" value="Unassembled WGS sequence"/>
</dbReference>
<protein>
    <submittedName>
        <fullName evidence="3">Gliding motility-associated-like protein</fullName>
    </submittedName>
</protein>
<dbReference type="InterPro" id="IPR026341">
    <property type="entry name" value="T9SS_type_B"/>
</dbReference>
<feature type="chain" id="PRO_5016744124" evidence="1">
    <location>
        <begin position="27"/>
        <end position="1157"/>
    </location>
</feature>
<dbReference type="PANTHER" id="PTHR35580:SF1">
    <property type="entry name" value="PHYTASE-LIKE DOMAIN-CONTAINING PROTEIN"/>
    <property type="match status" value="1"/>
</dbReference>
<feature type="domain" description="DUF7948" evidence="2">
    <location>
        <begin position="81"/>
        <end position="237"/>
    </location>
</feature>
<name>A0A369A9U4_9FLAO</name>